<feature type="region of interest" description="Disordered" evidence="1">
    <location>
        <begin position="69"/>
        <end position="114"/>
    </location>
</feature>
<comment type="caution">
    <text evidence="2">The sequence shown here is derived from an EMBL/GenBank/DDBJ whole genome shotgun (WGS) entry which is preliminary data.</text>
</comment>
<dbReference type="InterPro" id="IPR016084">
    <property type="entry name" value="Haem_Oase-like_multi-hlx"/>
</dbReference>
<name>A0ABV5MXD5_9ACTN</name>
<dbReference type="Proteomes" id="UP001589709">
    <property type="component" value="Unassembled WGS sequence"/>
</dbReference>
<reference evidence="2 3" key="1">
    <citation type="submission" date="2024-09" db="EMBL/GenBank/DDBJ databases">
        <authorList>
            <person name="Sun Q."/>
            <person name="Mori K."/>
        </authorList>
    </citation>
    <scope>NUCLEOTIDE SEQUENCE [LARGE SCALE GENOMIC DNA]</scope>
    <source>
        <strain evidence="2 3">JCM 6917</strain>
    </source>
</reference>
<dbReference type="RefSeq" id="WP_381343938.1">
    <property type="nucleotide sequence ID" value="NZ_JBHMCY010000011.1"/>
</dbReference>
<evidence type="ECO:0000313" key="2">
    <source>
        <dbReference type="EMBL" id="MFB9462693.1"/>
    </source>
</evidence>
<dbReference type="Pfam" id="PF14518">
    <property type="entry name" value="Haem_oxygenas_2"/>
    <property type="match status" value="1"/>
</dbReference>
<organism evidence="2 3">
    <name type="scientific">Streptomyces cinereospinus</name>
    <dbReference type="NCBI Taxonomy" id="285561"/>
    <lineage>
        <taxon>Bacteria</taxon>
        <taxon>Bacillati</taxon>
        <taxon>Actinomycetota</taxon>
        <taxon>Actinomycetes</taxon>
        <taxon>Kitasatosporales</taxon>
        <taxon>Streptomycetaceae</taxon>
        <taxon>Streptomyces</taxon>
    </lineage>
</organism>
<accession>A0ABV5MXD5</accession>
<dbReference type="SMART" id="SM01236">
    <property type="entry name" value="Haem_oxygenase_2"/>
    <property type="match status" value="1"/>
</dbReference>
<protein>
    <submittedName>
        <fullName evidence="2">Iron-containing redox enzyme family protein</fullName>
    </submittedName>
</protein>
<evidence type="ECO:0000313" key="3">
    <source>
        <dbReference type="Proteomes" id="UP001589709"/>
    </source>
</evidence>
<keyword evidence="3" id="KW-1185">Reference proteome</keyword>
<dbReference type="Gene3D" id="1.20.910.10">
    <property type="entry name" value="Heme oxygenase-like"/>
    <property type="match status" value="1"/>
</dbReference>
<evidence type="ECO:0000256" key="1">
    <source>
        <dbReference type="SAM" id="MobiDB-lite"/>
    </source>
</evidence>
<gene>
    <name evidence="2" type="ORF">ACFF45_08200</name>
</gene>
<dbReference type="EMBL" id="JBHMCY010000011">
    <property type="protein sequence ID" value="MFB9462693.1"/>
    <property type="molecule type" value="Genomic_DNA"/>
</dbReference>
<feature type="compositionally biased region" description="Basic and acidic residues" evidence="1">
    <location>
        <begin position="69"/>
        <end position="108"/>
    </location>
</feature>
<sequence length="784" mass="85283">MSAGRFSWPPPELGAAEVQRFRFSPPVARAADEVLADGPVRVYRRLLADQESETGALVALRLLDAVHGPDHDGHDAARGPDHDGHDAARGPDHDVIDTARGPDHDVIDAARGPGGDVTTASVTALVAAAREASAPVVRRLTAGPPERIRTVLRHRAPLALLSGCWLDNLSSPATQPDALVNQLFVHRFRLKGEGRPEHGCEQRRRRALERYDLHLPPLNSDAFLTGTDCRPLTAWHGAYLLALSRLPAAHLPEVVGVHVAHYLLGVDGLLLGHPEPLTETMLTEVLDACVARTHTAPHGAADRRRLLAAVRRYLDIEAENLALLTAHAEHESGLSPDARAARVLLRHAPYAGAQHRRLRLAGRPLSAALDEGLSDPATLLARLRESPYLRRRPDGGCAFLDALKFGGAMFGVFDEQEAATLRSWVASVQDGAPAGPAAVADPGGAAAAGRWAAAVTRGPSPRETSAGPDAPDDRTLLHRLVDVEHHAAVLPLARARCEETLAAAEVLFEHGARGRFTDASYFDYTPQRLVRRVESVYWDKLVRTCAPPAGTPTREQVVTERKQSALCHLVDGVWAYRTGNTGRYDRTSQGMLFAIYADEMGRGELRKNHIVLIRQVLDDMAVDVPHLGSPAFLGQRELPDASYPFALYQLCLAQFPDSLHNEILGFNLGAEMFGLGELCLQQIDKLSAHGFDTSYERAHLTIDNMSAGHARQAAEIIVSFLDDVHRTAGPEAVQREWRRVWRGYASYASFVERRLVLSVAARERLRSRAGAAAPRDAGARAEAP</sequence>
<proteinExistence type="predicted"/>